<organism evidence="2 3">
    <name type="scientific">Candidatus Merdicola faecigallinarum</name>
    <dbReference type="NCBI Taxonomy" id="2840862"/>
    <lineage>
        <taxon>Bacteria</taxon>
        <taxon>Bacillati</taxon>
        <taxon>Bacillota</taxon>
        <taxon>Clostridia</taxon>
        <taxon>Candidatus Merdicola</taxon>
    </lineage>
</organism>
<protein>
    <submittedName>
        <fullName evidence="2">Uncharacterized protein</fullName>
    </submittedName>
</protein>
<proteinExistence type="predicted"/>
<reference evidence="2" key="2">
    <citation type="journal article" date="2021" name="PeerJ">
        <title>Extensive microbial diversity within the chicken gut microbiome revealed by metagenomics and culture.</title>
        <authorList>
            <person name="Gilroy R."/>
            <person name="Ravi A."/>
            <person name="Getino M."/>
            <person name="Pursley I."/>
            <person name="Horton D.L."/>
            <person name="Alikhan N.F."/>
            <person name="Baker D."/>
            <person name="Gharbi K."/>
            <person name="Hall N."/>
            <person name="Watson M."/>
            <person name="Adriaenssens E.M."/>
            <person name="Foster-Nyarko E."/>
            <person name="Jarju S."/>
            <person name="Secka A."/>
            <person name="Antonio M."/>
            <person name="Oren A."/>
            <person name="Chaudhuri R.R."/>
            <person name="La Ragione R."/>
            <person name="Hildebrand F."/>
            <person name="Pallen M.J."/>
        </authorList>
    </citation>
    <scope>NUCLEOTIDE SEQUENCE</scope>
    <source>
        <strain evidence="2">CHK195-15760</strain>
    </source>
</reference>
<dbReference type="EMBL" id="DVNH01000026">
    <property type="protein sequence ID" value="HIU51774.1"/>
    <property type="molecule type" value="Genomic_DNA"/>
</dbReference>
<feature type="transmembrane region" description="Helical" evidence="1">
    <location>
        <begin position="345"/>
        <end position="373"/>
    </location>
</feature>
<name>A0A9D1M1B4_9FIRM</name>
<keyword evidence="1" id="KW-0812">Transmembrane</keyword>
<keyword evidence="1" id="KW-0472">Membrane</keyword>
<dbReference type="InterPro" id="IPR043993">
    <property type="entry name" value="T4SS_pilin"/>
</dbReference>
<dbReference type="Proteomes" id="UP000824093">
    <property type="component" value="Unassembled WGS sequence"/>
</dbReference>
<evidence type="ECO:0000256" key="1">
    <source>
        <dbReference type="SAM" id="Phobius"/>
    </source>
</evidence>
<evidence type="ECO:0000313" key="2">
    <source>
        <dbReference type="EMBL" id="HIU51774.1"/>
    </source>
</evidence>
<keyword evidence="1" id="KW-1133">Transmembrane helix</keyword>
<feature type="transmembrane region" description="Helical" evidence="1">
    <location>
        <begin position="167"/>
        <end position="188"/>
    </location>
</feature>
<comment type="caution">
    <text evidence="2">The sequence shown here is derived from an EMBL/GenBank/DDBJ whole genome shotgun (WGS) entry which is preliminary data.</text>
</comment>
<dbReference type="Pfam" id="PF18895">
    <property type="entry name" value="T4SS_pilin"/>
    <property type="match status" value="1"/>
</dbReference>
<sequence>MKKLTIASIIAVLVFNLIFSIEVRADYPNEISGSIQSESLNEIEQATDPNLAEDMADSGETSIYPGTKQDEDTYEITEETTTARNTTSTGGALAGILAQVINIFPTMISSIMSYFVISQEDSNFSIEEFSIQDLVFGKFKLFNIDFFDVPTTGDDANTKIKQMVAKWYVAIRKLAIVIALVLLIYIGIRMTISTLGDDKAKYKKMLINWLIGFCLIFLFQYIATVAITVSEGILEIIPEQNNNLEATILEGNGNADSKALKNKMSNTKGWNYVTACILYWIIIYYQLKFLLLYLKRLLSTALLLLISPLISATYCIDKVKDDKAQAYKNWLKEFLVNVFIQPLHAIIYIVFIASAAEIAAAAPLLAILFFGALSRGEKIIKNIFNMRGLSSINSIATLRLRRYI</sequence>
<evidence type="ECO:0000313" key="3">
    <source>
        <dbReference type="Proteomes" id="UP000824093"/>
    </source>
</evidence>
<accession>A0A9D1M1B4</accession>
<feature type="transmembrane region" description="Helical" evidence="1">
    <location>
        <begin position="269"/>
        <end position="285"/>
    </location>
</feature>
<reference evidence="2" key="1">
    <citation type="submission" date="2020-10" db="EMBL/GenBank/DDBJ databases">
        <authorList>
            <person name="Gilroy R."/>
        </authorList>
    </citation>
    <scope>NUCLEOTIDE SEQUENCE</scope>
    <source>
        <strain evidence="2">CHK195-15760</strain>
    </source>
</reference>
<dbReference type="AlphaFoldDB" id="A0A9D1M1B4"/>
<feature type="transmembrane region" description="Helical" evidence="1">
    <location>
        <begin position="297"/>
        <end position="316"/>
    </location>
</feature>
<gene>
    <name evidence="2" type="ORF">IAB70_04025</name>
</gene>
<feature type="transmembrane region" description="Helical" evidence="1">
    <location>
        <begin position="209"/>
        <end position="229"/>
    </location>
</feature>